<evidence type="ECO:0000256" key="9">
    <source>
        <dbReference type="ARBA" id="ARBA00023012"/>
    </source>
</evidence>
<dbReference type="InterPro" id="IPR036890">
    <property type="entry name" value="HATPase_C_sf"/>
</dbReference>
<dbReference type="GO" id="GO:0000155">
    <property type="term" value="F:phosphorelay sensor kinase activity"/>
    <property type="evidence" value="ECO:0007669"/>
    <property type="project" value="InterPro"/>
</dbReference>
<dbReference type="InterPro" id="IPR003660">
    <property type="entry name" value="HAMP_dom"/>
</dbReference>
<evidence type="ECO:0000313" key="14">
    <source>
        <dbReference type="Proteomes" id="UP000199650"/>
    </source>
</evidence>
<dbReference type="SUPFAM" id="SSF55874">
    <property type="entry name" value="ATPase domain of HSP90 chaperone/DNA topoisomerase II/histidine kinase"/>
    <property type="match status" value="1"/>
</dbReference>
<name>A0A1I0N1C0_9RHOB</name>
<comment type="subcellular location">
    <subcellularLocation>
        <location evidence="2">Membrane</location>
    </subcellularLocation>
</comment>
<dbReference type="InterPro" id="IPR004358">
    <property type="entry name" value="Sig_transdc_His_kin-like_C"/>
</dbReference>
<keyword evidence="8" id="KW-1133">Transmembrane helix</keyword>
<dbReference type="SMART" id="SM00388">
    <property type="entry name" value="HisKA"/>
    <property type="match status" value="1"/>
</dbReference>
<keyword evidence="10" id="KW-0472">Membrane</keyword>
<gene>
    <name evidence="13" type="ORF">SAMN05444851_0482</name>
</gene>
<dbReference type="PRINTS" id="PR00344">
    <property type="entry name" value="BCTRLSENSOR"/>
</dbReference>
<evidence type="ECO:0000256" key="3">
    <source>
        <dbReference type="ARBA" id="ARBA00012438"/>
    </source>
</evidence>
<dbReference type="InterPro" id="IPR050428">
    <property type="entry name" value="TCS_sensor_his_kinase"/>
</dbReference>
<dbReference type="Gene3D" id="6.10.340.10">
    <property type="match status" value="1"/>
</dbReference>
<dbReference type="RefSeq" id="WP_091427975.1">
    <property type="nucleotide sequence ID" value="NZ_FOJB01000001.1"/>
</dbReference>
<dbReference type="AlphaFoldDB" id="A0A1I0N1C0"/>
<feature type="domain" description="Histidine kinase" evidence="11">
    <location>
        <begin position="244"/>
        <end position="457"/>
    </location>
</feature>
<proteinExistence type="predicted"/>
<dbReference type="Pfam" id="PF08521">
    <property type="entry name" value="2CSK_N"/>
    <property type="match status" value="1"/>
</dbReference>
<dbReference type="Gene3D" id="1.10.287.130">
    <property type="match status" value="1"/>
</dbReference>
<dbReference type="EC" id="2.7.13.3" evidence="3"/>
<dbReference type="GO" id="GO:0005886">
    <property type="term" value="C:plasma membrane"/>
    <property type="evidence" value="ECO:0007669"/>
    <property type="project" value="TreeGrafter"/>
</dbReference>
<evidence type="ECO:0000313" key="13">
    <source>
        <dbReference type="EMBL" id="SEV94601.1"/>
    </source>
</evidence>
<evidence type="ECO:0000256" key="7">
    <source>
        <dbReference type="ARBA" id="ARBA00022777"/>
    </source>
</evidence>
<dbReference type="STRING" id="1173584.SAMN05444851_0482"/>
<dbReference type="Pfam" id="PF02518">
    <property type="entry name" value="HATPase_c"/>
    <property type="match status" value="1"/>
</dbReference>
<comment type="catalytic activity">
    <reaction evidence="1">
        <text>ATP + protein L-histidine = ADP + protein N-phospho-L-histidine.</text>
        <dbReference type="EC" id="2.7.13.3"/>
    </reaction>
</comment>
<keyword evidence="14" id="KW-1185">Reference proteome</keyword>
<evidence type="ECO:0000256" key="8">
    <source>
        <dbReference type="ARBA" id="ARBA00022989"/>
    </source>
</evidence>
<dbReference type="PROSITE" id="PS50109">
    <property type="entry name" value="HIS_KIN"/>
    <property type="match status" value="1"/>
</dbReference>
<evidence type="ECO:0000256" key="1">
    <source>
        <dbReference type="ARBA" id="ARBA00000085"/>
    </source>
</evidence>
<evidence type="ECO:0000259" key="12">
    <source>
        <dbReference type="PROSITE" id="PS50885"/>
    </source>
</evidence>
<evidence type="ECO:0000256" key="2">
    <source>
        <dbReference type="ARBA" id="ARBA00004370"/>
    </source>
</evidence>
<evidence type="ECO:0000256" key="10">
    <source>
        <dbReference type="ARBA" id="ARBA00023136"/>
    </source>
</evidence>
<dbReference type="PANTHER" id="PTHR45436:SF1">
    <property type="entry name" value="SENSOR PROTEIN QSEC"/>
    <property type="match status" value="1"/>
</dbReference>
<dbReference type="SUPFAM" id="SSF47384">
    <property type="entry name" value="Homodimeric domain of signal transducing histidine kinase"/>
    <property type="match status" value="1"/>
</dbReference>
<dbReference type="InterPro" id="IPR003594">
    <property type="entry name" value="HATPase_dom"/>
</dbReference>
<dbReference type="CDD" id="cd00075">
    <property type="entry name" value="HATPase"/>
    <property type="match status" value="1"/>
</dbReference>
<dbReference type="Gene3D" id="3.30.565.10">
    <property type="entry name" value="Histidine kinase-like ATPase, C-terminal domain"/>
    <property type="match status" value="1"/>
</dbReference>
<dbReference type="OrthoDB" id="913606at2"/>
<dbReference type="InterPro" id="IPR013727">
    <property type="entry name" value="2CSK_N"/>
</dbReference>
<sequence>MKIIGSIRRRLFIQLALVAAVLSLAFFLVVRGVAERAAEGTQDDILSASATAIADSLRSEDGHVTLDLPYSALSMLGSINEDRVFYRVVSEGQTLTGYADLPQPEVPPRLSAPSVETLLYRGDEIRAVSVTRPVGTGANAAQVVVTVAQTRQGLAAISRQITATATGIGVGFFLLATALSLWAAGSALAPITRITGSVTRRGPTDLRPVQADAPDELVPLINALNSFMARLRASLSRTEDFITEAAHRVRTPLATVRAQAEITHRKLNKPEHKLAIREMIRAIDESSRSAGQMLDHAMVTFRADSLAQDALDLQGLMAETCDRLGPTADLKDIAIQRELGTEPVAFTGDGILLQAALQNILDNAIKYSPDDSNITARVILDHNITLSITDQGRGFGDTDLSGLTTRYTRGANVGDIVGSGLGLTIADEVAKAHGGRLEISPNEKGEGACVSLVFPRD</sequence>
<reference evidence="13 14" key="1">
    <citation type="submission" date="2016-10" db="EMBL/GenBank/DDBJ databases">
        <authorList>
            <person name="de Groot N.N."/>
        </authorList>
    </citation>
    <scope>NUCLEOTIDE SEQUENCE [LARGE SCALE GENOMIC DNA]</scope>
    <source>
        <strain evidence="13 14">DSM 29439</strain>
    </source>
</reference>
<dbReference type="InterPro" id="IPR036097">
    <property type="entry name" value="HisK_dim/P_sf"/>
</dbReference>
<dbReference type="CDD" id="cd00082">
    <property type="entry name" value="HisKA"/>
    <property type="match status" value="1"/>
</dbReference>
<evidence type="ECO:0000256" key="5">
    <source>
        <dbReference type="ARBA" id="ARBA00022679"/>
    </source>
</evidence>
<dbReference type="PANTHER" id="PTHR45436">
    <property type="entry name" value="SENSOR HISTIDINE KINASE YKOH"/>
    <property type="match status" value="1"/>
</dbReference>
<dbReference type="SMART" id="SM00387">
    <property type="entry name" value="HATPase_c"/>
    <property type="match status" value="1"/>
</dbReference>
<dbReference type="InterPro" id="IPR003661">
    <property type="entry name" value="HisK_dim/P_dom"/>
</dbReference>
<feature type="domain" description="HAMP" evidence="12">
    <location>
        <begin position="185"/>
        <end position="236"/>
    </location>
</feature>
<protein>
    <recommendedName>
        <fullName evidence="3">histidine kinase</fullName>
        <ecNumber evidence="3">2.7.13.3</ecNumber>
    </recommendedName>
</protein>
<keyword evidence="7 13" id="KW-0418">Kinase</keyword>
<dbReference type="PROSITE" id="PS50885">
    <property type="entry name" value="HAMP"/>
    <property type="match status" value="1"/>
</dbReference>
<accession>A0A1I0N1C0</accession>
<keyword evidence="6" id="KW-0812">Transmembrane</keyword>
<organism evidence="13 14">
    <name type="scientific">Aliiroseovarius sediminilitoris</name>
    <dbReference type="NCBI Taxonomy" id="1173584"/>
    <lineage>
        <taxon>Bacteria</taxon>
        <taxon>Pseudomonadati</taxon>
        <taxon>Pseudomonadota</taxon>
        <taxon>Alphaproteobacteria</taxon>
        <taxon>Rhodobacterales</taxon>
        <taxon>Paracoccaceae</taxon>
        <taxon>Aliiroseovarius</taxon>
    </lineage>
</organism>
<evidence type="ECO:0000259" key="11">
    <source>
        <dbReference type="PROSITE" id="PS50109"/>
    </source>
</evidence>
<keyword evidence="9" id="KW-0902">Two-component regulatory system</keyword>
<dbReference type="InterPro" id="IPR005467">
    <property type="entry name" value="His_kinase_dom"/>
</dbReference>
<keyword evidence="4" id="KW-0597">Phosphoprotein</keyword>
<evidence type="ECO:0000256" key="4">
    <source>
        <dbReference type="ARBA" id="ARBA00022553"/>
    </source>
</evidence>
<evidence type="ECO:0000256" key="6">
    <source>
        <dbReference type="ARBA" id="ARBA00022692"/>
    </source>
</evidence>
<keyword evidence="5" id="KW-0808">Transferase</keyword>
<dbReference type="Proteomes" id="UP000199650">
    <property type="component" value="Unassembled WGS sequence"/>
</dbReference>
<dbReference type="EMBL" id="FOJB01000001">
    <property type="protein sequence ID" value="SEV94601.1"/>
    <property type="molecule type" value="Genomic_DNA"/>
</dbReference>